<protein>
    <submittedName>
        <fullName evidence="5">Xanthine dehydrogenase family protein molybdopterin-binding subunit</fullName>
    </submittedName>
</protein>
<sequence length="773" mass="82182">MTGTRTQSPSRPETAGPVVGRPVDRLDGTPKTTGAARYSAEYPYPGIAYAALVHATIARGRITGIDTASASAVAGVLTVITHENAPAMKPPPKVSMLNLSSLASGTSVNYLNTDQVHWNGQPVAVVVAETLDAAREAAGLVRVGYEELPATVDFAAEEPNAKPQKSNAIQSGGAKKGDAQAALAAAPVSVDLRFTTPPHHHNAIEPHATTAAWDGDRLTVHEGTQNIPWVRRHLALRFDVPEKAVRVISPYVGGAFGGKTMVWPGTILTVLAARVTGRPVRMMLTREGVYRTVGGRTPSTQRMALGADADGRLTALIHTSVTQVGRVGGGPEQVTSQSRHLYDAANILVQQNQVELDMLSNTVMRAPGESIGTFALESAVDELAAELGLDPIELRMRNEPARNPIDGKRFAHRMLRESYALGAELFGWADRTPRPRSMRDGRWLVGMGVASAYHPSWQLPANVTVRLSADGTVVVRCGFHEMGMGAATAQAQIAADALGVPFEAVRVEYGDSTLPSGPGAGGSAQTASVANSLIAACEKLKRSVLALARKSGDSPLRGQRPRDVEARNGGLYRIGRPEGHDPRKGESYPTILSRAGRSEVEAAVGSDTRLGELTGQLRFMSKFMLDRRRWVKAACGAQFCEVRVDADTGEIRVSRWVGVFDVGRVINAKTASSQLRGGVVMGIGMALSEETLVDPRTGRIMNPGLAEYHVPVHADIPPIDVRYLDDPDPTMPLGLIGVGEVGITGVAGAIANAVHHATGKRVRDLPITLDKLL</sequence>
<dbReference type="PANTHER" id="PTHR11908:SF132">
    <property type="entry name" value="ALDEHYDE OXIDASE 1-RELATED"/>
    <property type="match status" value="1"/>
</dbReference>
<dbReference type="InterPro" id="IPR046867">
    <property type="entry name" value="AldOxase/xan_DH_MoCoBD2"/>
</dbReference>
<dbReference type="InterPro" id="IPR000674">
    <property type="entry name" value="Ald_Oxase/Xan_DH_a/b"/>
</dbReference>
<dbReference type="SUPFAM" id="SSF56003">
    <property type="entry name" value="Molybdenum cofactor-binding domain"/>
    <property type="match status" value="1"/>
</dbReference>
<dbReference type="InterPro" id="IPR016208">
    <property type="entry name" value="Ald_Oxase/xanthine_DH-like"/>
</dbReference>
<evidence type="ECO:0000259" key="4">
    <source>
        <dbReference type="SMART" id="SM01008"/>
    </source>
</evidence>
<dbReference type="Pfam" id="PF20256">
    <property type="entry name" value="MoCoBD_2"/>
    <property type="match status" value="1"/>
</dbReference>
<keyword evidence="6" id="KW-1185">Reference proteome</keyword>
<dbReference type="Pfam" id="PF01315">
    <property type="entry name" value="Ald_Xan_dh_C"/>
    <property type="match status" value="1"/>
</dbReference>
<dbReference type="Gene3D" id="3.90.1170.50">
    <property type="entry name" value="Aldehyde oxidase/xanthine dehydrogenase, a/b hammerhead"/>
    <property type="match status" value="1"/>
</dbReference>
<dbReference type="Gene3D" id="3.30.365.10">
    <property type="entry name" value="Aldehyde oxidase/xanthine dehydrogenase, molybdopterin binding domain"/>
    <property type="match status" value="4"/>
</dbReference>
<gene>
    <name evidence="5" type="ORF">HKK74_25015</name>
</gene>
<proteinExistence type="predicted"/>
<dbReference type="PANTHER" id="PTHR11908">
    <property type="entry name" value="XANTHINE DEHYDROGENASE"/>
    <property type="match status" value="1"/>
</dbReference>
<feature type="domain" description="Aldehyde oxidase/xanthine dehydrogenase a/b hammerhead" evidence="4">
    <location>
        <begin position="33"/>
        <end position="149"/>
    </location>
</feature>
<reference evidence="5 6" key="1">
    <citation type="submission" date="2020-06" db="EMBL/GenBank/DDBJ databases">
        <title>Actinomadura xiongansis sp. nov., isolated from soil of Baiyangdian.</title>
        <authorList>
            <person name="Zhang X."/>
        </authorList>
    </citation>
    <scope>NUCLEOTIDE SEQUENCE [LARGE SCALE GENOMIC DNA]</scope>
    <source>
        <strain evidence="5 6">HBUM206468</strain>
    </source>
</reference>
<dbReference type="InterPro" id="IPR008274">
    <property type="entry name" value="AldOxase/xan_DH_MoCoBD1"/>
</dbReference>
<dbReference type="InterPro" id="IPR037165">
    <property type="entry name" value="AldOxase/xan_DH_Mopterin-bd_sf"/>
</dbReference>
<keyword evidence="1" id="KW-0500">Molybdenum</keyword>
<evidence type="ECO:0000256" key="2">
    <source>
        <dbReference type="ARBA" id="ARBA00023002"/>
    </source>
</evidence>
<evidence type="ECO:0000256" key="3">
    <source>
        <dbReference type="SAM" id="MobiDB-lite"/>
    </source>
</evidence>
<evidence type="ECO:0000313" key="5">
    <source>
        <dbReference type="EMBL" id="MBC6468732.1"/>
    </source>
</evidence>
<organism evidence="5 6">
    <name type="scientific">Actinomadura alba</name>
    <dbReference type="NCBI Taxonomy" id="406431"/>
    <lineage>
        <taxon>Bacteria</taxon>
        <taxon>Bacillati</taxon>
        <taxon>Actinomycetota</taxon>
        <taxon>Actinomycetes</taxon>
        <taxon>Streptosporangiales</taxon>
        <taxon>Thermomonosporaceae</taxon>
        <taxon>Actinomadura</taxon>
    </lineage>
</organism>
<evidence type="ECO:0000256" key="1">
    <source>
        <dbReference type="ARBA" id="ARBA00022505"/>
    </source>
</evidence>
<keyword evidence="2" id="KW-0560">Oxidoreductase</keyword>
<dbReference type="Pfam" id="PF02738">
    <property type="entry name" value="MoCoBD_1"/>
    <property type="match status" value="1"/>
</dbReference>
<feature type="compositionally biased region" description="Polar residues" evidence="3">
    <location>
        <begin position="1"/>
        <end position="11"/>
    </location>
</feature>
<comment type="caution">
    <text evidence="5">The sequence shown here is derived from an EMBL/GenBank/DDBJ whole genome shotgun (WGS) entry which is preliminary data.</text>
</comment>
<accession>A0ABR7LW37</accession>
<dbReference type="SUPFAM" id="SSF54665">
    <property type="entry name" value="CO dehydrogenase molybdoprotein N-domain-like"/>
    <property type="match status" value="1"/>
</dbReference>
<dbReference type="SMART" id="SM01008">
    <property type="entry name" value="Ald_Xan_dh_C"/>
    <property type="match status" value="1"/>
</dbReference>
<dbReference type="RefSeq" id="WP_187245785.1">
    <property type="nucleotide sequence ID" value="NZ_BAAAOK010000035.1"/>
</dbReference>
<evidence type="ECO:0000313" key="6">
    <source>
        <dbReference type="Proteomes" id="UP000805614"/>
    </source>
</evidence>
<dbReference type="EMBL" id="JABVEC010000021">
    <property type="protein sequence ID" value="MBC6468732.1"/>
    <property type="molecule type" value="Genomic_DNA"/>
</dbReference>
<name>A0ABR7LW37_9ACTN</name>
<dbReference type="InterPro" id="IPR036856">
    <property type="entry name" value="Ald_Oxase/Xan_DH_a/b_sf"/>
</dbReference>
<dbReference type="Proteomes" id="UP000805614">
    <property type="component" value="Unassembled WGS sequence"/>
</dbReference>
<feature type="region of interest" description="Disordered" evidence="3">
    <location>
        <begin position="1"/>
        <end position="35"/>
    </location>
</feature>